<reference evidence="5" key="2">
    <citation type="submission" date="2025-08" db="UniProtKB">
        <authorList>
            <consortium name="Ensembl"/>
        </authorList>
    </citation>
    <scope>IDENTIFICATION</scope>
</reference>
<keyword evidence="6" id="KW-1185">Reference proteome</keyword>
<dbReference type="Gene3D" id="3.30.190.20">
    <property type="match status" value="1"/>
</dbReference>
<accession>A0A670KG97</accession>
<proteinExistence type="inferred from homology"/>
<dbReference type="RefSeq" id="XP_028599987.1">
    <property type="nucleotide sequence ID" value="XM_028744154.1"/>
</dbReference>
<dbReference type="AlphaFoldDB" id="A0A670KG97"/>
<reference evidence="5 6" key="1">
    <citation type="journal article" date="2019" name="Proc. Natl. Acad. Sci. U.S.A.">
        <title>Regulatory changes in pterin and carotenoid genes underlie balanced color polymorphisms in the wall lizard.</title>
        <authorList>
            <person name="Andrade P."/>
            <person name="Pinho C."/>
            <person name="Perez I de Lanuza G."/>
            <person name="Afonso S."/>
            <person name="Brejcha J."/>
            <person name="Rubin C.J."/>
            <person name="Wallerman O."/>
            <person name="Pereira P."/>
            <person name="Sabatino S.J."/>
            <person name="Bellati A."/>
            <person name="Pellitteri-Rosa D."/>
            <person name="Bosakova Z."/>
            <person name="Bunikis I."/>
            <person name="Carretero M.A."/>
            <person name="Feiner N."/>
            <person name="Marsik P."/>
            <person name="Pauperio F."/>
            <person name="Salvi D."/>
            <person name="Soler L."/>
            <person name="While G.M."/>
            <person name="Uller T."/>
            <person name="Font E."/>
            <person name="Andersson L."/>
            <person name="Carneiro M."/>
        </authorList>
    </citation>
    <scope>NUCLEOTIDE SEQUENCE</scope>
</reference>
<reference evidence="5" key="3">
    <citation type="submission" date="2025-09" db="UniProtKB">
        <authorList>
            <consortium name="Ensembl"/>
        </authorList>
    </citation>
    <scope>IDENTIFICATION</scope>
</reference>
<dbReference type="PANTHER" id="PTHR36427:SF3">
    <property type="entry name" value="LARGE RIBOSOMAL SUBUNIT PROTEIN UL1M"/>
    <property type="match status" value="1"/>
</dbReference>
<dbReference type="InterPro" id="IPR016095">
    <property type="entry name" value="Ribosomal_uL1_3-a/b-sand"/>
</dbReference>
<keyword evidence="3" id="KW-0687">Ribonucleoprotein</keyword>
<sequence>MRVLVSAQCPSRIFPRIGQHSAVLPSFASLLISNRHYAAKKEKKPRRDAKKKAAESEPKKKKNPYTFPLPSEPKDDVYLTWCYQRPVYEAEVALEMLKTFQQLDFTSPKQHVYIDMTLDMAMEKKKPLEPFVGTVRLPHLFTDDIHKVVVFTADAEQAALARENGATFAGGTELIKPILDGEIKADFYVGVPTMSSKITPLRGMLKQRFPKTRNGSLSYDILQMLQFFKVCHEYEVENGNLIHTPIGMLDMPNDQIVANLDAVIKDVCKYKPLSYGPFVTHLSICSSTSESLDLKVERFLPKRTVKEKAEEKVKEKAEEKVKDDGSDDDEEEERQKSS</sequence>
<comment type="similarity">
    <text evidence="1">Belongs to the universal ribosomal protein uL1 family.</text>
</comment>
<dbReference type="GO" id="GO:1990904">
    <property type="term" value="C:ribonucleoprotein complex"/>
    <property type="evidence" value="ECO:0007669"/>
    <property type="project" value="UniProtKB-KW"/>
</dbReference>
<dbReference type="Proteomes" id="UP000472272">
    <property type="component" value="Chromosome 9"/>
</dbReference>
<dbReference type="CTD" id="65008"/>
<dbReference type="GeneID" id="114604228"/>
<gene>
    <name evidence="5" type="primary">MRPL1</name>
</gene>
<protein>
    <submittedName>
        <fullName evidence="5">Mitochondrial ribosomal protein L1</fullName>
    </submittedName>
</protein>
<dbReference type="GO" id="GO:0005840">
    <property type="term" value="C:ribosome"/>
    <property type="evidence" value="ECO:0007669"/>
    <property type="project" value="UniProtKB-KW"/>
</dbReference>
<keyword evidence="2" id="KW-0689">Ribosomal protein</keyword>
<dbReference type="GeneTree" id="ENSGT00940000162168"/>
<evidence type="ECO:0000256" key="3">
    <source>
        <dbReference type="ARBA" id="ARBA00023274"/>
    </source>
</evidence>
<feature type="region of interest" description="Disordered" evidence="4">
    <location>
        <begin position="307"/>
        <end position="338"/>
    </location>
</feature>
<dbReference type="SUPFAM" id="SSF56808">
    <property type="entry name" value="Ribosomal protein L1"/>
    <property type="match status" value="1"/>
</dbReference>
<name>A0A670KG97_PODMU</name>
<evidence type="ECO:0000313" key="6">
    <source>
        <dbReference type="Proteomes" id="UP000472272"/>
    </source>
</evidence>
<dbReference type="OMA" id="NVGTLDM"/>
<feature type="region of interest" description="Disordered" evidence="4">
    <location>
        <begin position="38"/>
        <end position="69"/>
    </location>
</feature>
<dbReference type="Gene3D" id="3.40.50.790">
    <property type="match status" value="1"/>
</dbReference>
<organism evidence="5 6">
    <name type="scientific">Podarcis muralis</name>
    <name type="common">Wall lizard</name>
    <name type="synonym">Lacerta muralis</name>
    <dbReference type="NCBI Taxonomy" id="64176"/>
    <lineage>
        <taxon>Eukaryota</taxon>
        <taxon>Metazoa</taxon>
        <taxon>Chordata</taxon>
        <taxon>Craniata</taxon>
        <taxon>Vertebrata</taxon>
        <taxon>Euteleostomi</taxon>
        <taxon>Lepidosauria</taxon>
        <taxon>Squamata</taxon>
        <taxon>Bifurcata</taxon>
        <taxon>Unidentata</taxon>
        <taxon>Episquamata</taxon>
        <taxon>Laterata</taxon>
        <taxon>Lacertibaenia</taxon>
        <taxon>Lacertidae</taxon>
        <taxon>Podarcis</taxon>
    </lineage>
</organism>
<dbReference type="InterPro" id="IPR023674">
    <property type="entry name" value="Ribosomal_uL1-like"/>
</dbReference>
<evidence type="ECO:0000256" key="1">
    <source>
        <dbReference type="ARBA" id="ARBA00010531"/>
    </source>
</evidence>
<evidence type="ECO:0000256" key="4">
    <source>
        <dbReference type="SAM" id="MobiDB-lite"/>
    </source>
</evidence>
<dbReference type="PANTHER" id="PTHR36427">
    <property type="entry name" value="54S RIBOSOMAL PROTEIN L1, MITOCHONDRIAL"/>
    <property type="match status" value="1"/>
</dbReference>
<dbReference type="InterPro" id="IPR028364">
    <property type="entry name" value="Ribosomal_uL1/biogenesis"/>
</dbReference>
<feature type="compositionally biased region" description="Basic and acidic residues" evidence="4">
    <location>
        <begin position="307"/>
        <end position="324"/>
    </location>
</feature>
<feature type="compositionally biased region" description="Basic residues" evidence="4">
    <location>
        <begin position="38"/>
        <end position="50"/>
    </location>
</feature>
<evidence type="ECO:0000313" key="5">
    <source>
        <dbReference type="Ensembl" id="ENSPMRP00000035991.1"/>
    </source>
</evidence>
<dbReference type="Ensembl" id="ENSPMRT00000038143.1">
    <property type="protein sequence ID" value="ENSPMRP00000035991.1"/>
    <property type="gene ID" value="ENSPMRG00000023254.1"/>
</dbReference>
<dbReference type="Pfam" id="PF00687">
    <property type="entry name" value="Ribosomal_L1"/>
    <property type="match status" value="1"/>
</dbReference>
<evidence type="ECO:0000256" key="2">
    <source>
        <dbReference type="ARBA" id="ARBA00022980"/>
    </source>
</evidence>